<dbReference type="FunFam" id="3.30.70.1230:FF:000004">
    <property type="entry name" value="Guanylate cyclase"/>
    <property type="match status" value="1"/>
</dbReference>
<proteinExistence type="inferred from homology"/>
<keyword evidence="6" id="KW-0547">Nucleotide-binding</keyword>
<evidence type="ECO:0000256" key="11">
    <source>
        <dbReference type="ARBA" id="ARBA00023180"/>
    </source>
</evidence>
<dbReference type="InterPro" id="IPR028082">
    <property type="entry name" value="Peripla_BP_I"/>
</dbReference>
<dbReference type="GO" id="GO:0005886">
    <property type="term" value="C:plasma membrane"/>
    <property type="evidence" value="ECO:0007669"/>
    <property type="project" value="UniProtKB-SubCell"/>
</dbReference>
<evidence type="ECO:0000256" key="1">
    <source>
        <dbReference type="ARBA" id="ARBA00001436"/>
    </source>
</evidence>
<accession>A0A6P6YLJ3</accession>
<dbReference type="SUPFAM" id="SSF56112">
    <property type="entry name" value="Protein kinase-like (PK-like)"/>
    <property type="match status" value="1"/>
</dbReference>
<evidence type="ECO:0000256" key="13">
    <source>
        <dbReference type="ARBA" id="ARBA00023293"/>
    </source>
</evidence>
<dbReference type="PROSITE" id="PS50011">
    <property type="entry name" value="PROTEIN_KINASE_DOM"/>
    <property type="match status" value="1"/>
</dbReference>
<dbReference type="SUPFAM" id="SSF55073">
    <property type="entry name" value="Nucleotide cyclase"/>
    <property type="match status" value="1"/>
</dbReference>
<dbReference type="InParanoid" id="A0A6P6YLJ3"/>
<dbReference type="SUPFAM" id="SSF53822">
    <property type="entry name" value="Periplasmic binding protein-like I"/>
    <property type="match status" value="1"/>
</dbReference>
<feature type="transmembrane region" description="Helical" evidence="17">
    <location>
        <begin position="40"/>
        <end position="61"/>
    </location>
</feature>
<dbReference type="EC" id="4.6.1.2" evidence="3 15"/>
<dbReference type="Gene3D" id="3.40.50.2300">
    <property type="match status" value="2"/>
</dbReference>
<dbReference type="PANTHER" id="PTHR11920:SF335">
    <property type="entry name" value="GUANYLATE CYCLASE"/>
    <property type="match status" value="1"/>
</dbReference>
<evidence type="ECO:0000256" key="12">
    <source>
        <dbReference type="ARBA" id="ARBA00023239"/>
    </source>
</evidence>
<evidence type="ECO:0000259" key="18">
    <source>
        <dbReference type="PROSITE" id="PS50011"/>
    </source>
</evidence>
<comment type="similarity">
    <text evidence="14">Belongs to the adenylyl cyclase class-4/guanylyl cyclase family.</text>
</comment>
<dbReference type="CDD" id="cd07302">
    <property type="entry name" value="CHD"/>
    <property type="match status" value="1"/>
</dbReference>
<protein>
    <recommendedName>
        <fullName evidence="3 15">Guanylate cyclase</fullName>
        <ecNumber evidence="3 15">4.6.1.2</ecNumber>
    </recommendedName>
</protein>
<dbReference type="Gene3D" id="3.30.70.1230">
    <property type="entry name" value="Nucleotide cyclase"/>
    <property type="match status" value="1"/>
</dbReference>
<dbReference type="GO" id="GO:0007168">
    <property type="term" value="P:receptor guanylyl cyclase signaling pathway"/>
    <property type="evidence" value="ECO:0007669"/>
    <property type="project" value="TreeGrafter"/>
</dbReference>
<feature type="domain" description="Guanylate cyclase" evidence="19">
    <location>
        <begin position="1028"/>
        <end position="1157"/>
    </location>
</feature>
<dbReference type="GO" id="GO:0004383">
    <property type="term" value="F:guanylate cyclase activity"/>
    <property type="evidence" value="ECO:0007669"/>
    <property type="project" value="UniProtKB-EC"/>
</dbReference>
<keyword evidence="13 15" id="KW-0141">cGMP biosynthesis</keyword>
<dbReference type="GO" id="GO:0001653">
    <property type="term" value="F:peptide receptor activity"/>
    <property type="evidence" value="ECO:0007669"/>
    <property type="project" value="TreeGrafter"/>
</dbReference>
<evidence type="ECO:0000256" key="14">
    <source>
        <dbReference type="RuleBase" id="RU000405"/>
    </source>
</evidence>
<evidence type="ECO:0000256" key="7">
    <source>
        <dbReference type="ARBA" id="ARBA00022989"/>
    </source>
</evidence>
<dbReference type="Pfam" id="PF07701">
    <property type="entry name" value="HNOBA"/>
    <property type="match status" value="1"/>
</dbReference>
<evidence type="ECO:0000256" key="10">
    <source>
        <dbReference type="ARBA" id="ARBA00023170"/>
    </source>
</evidence>
<evidence type="ECO:0000256" key="15">
    <source>
        <dbReference type="RuleBase" id="RU003431"/>
    </source>
</evidence>
<dbReference type="Pfam" id="PF01094">
    <property type="entry name" value="ANF_receptor"/>
    <property type="match status" value="1"/>
</dbReference>
<evidence type="ECO:0000313" key="20">
    <source>
        <dbReference type="Proteomes" id="UP000515146"/>
    </source>
</evidence>
<dbReference type="InterPro" id="IPR011645">
    <property type="entry name" value="HNOB_dom_associated"/>
</dbReference>
<evidence type="ECO:0000256" key="9">
    <source>
        <dbReference type="ARBA" id="ARBA00023136"/>
    </source>
</evidence>
<comment type="subcellular location">
    <subcellularLocation>
        <location evidence="2">Cell membrane</location>
        <topology evidence="2">Single-pass type I membrane protein</topology>
    </subcellularLocation>
</comment>
<evidence type="ECO:0000256" key="2">
    <source>
        <dbReference type="ARBA" id="ARBA00004251"/>
    </source>
</evidence>
<dbReference type="Gene3D" id="6.10.250.780">
    <property type="match status" value="1"/>
</dbReference>
<dbReference type="InterPro" id="IPR029787">
    <property type="entry name" value="Nucleotide_cyclase"/>
</dbReference>
<dbReference type="GO" id="GO:0005524">
    <property type="term" value="F:ATP binding"/>
    <property type="evidence" value="ECO:0007669"/>
    <property type="project" value="InterPro"/>
</dbReference>
<evidence type="ECO:0000259" key="19">
    <source>
        <dbReference type="PROSITE" id="PS50125"/>
    </source>
</evidence>
<dbReference type="Pfam" id="PF00211">
    <property type="entry name" value="Guanylate_cyc"/>
    <property type="match status" value="1"/>
</dbReference>
<dbReference type="PROSITE" id="PS00452">
    <property type="entry name" value="GUANYLATE_CYCLASE_1"/>
    <property type="match status" value="1"/>
</dbReference>
<dbReference type="KEGG" id="dpte:113799245"/>
<evidence type="ECO:0000256" key="5">
    <source>
        <dbReference type="ARBA" id="ARBA00022729"/>
    </source>
</evidence>
<dbReference type="RefSeq" id="XP_027205651.1">
    <property type="nucleotide sequence ID" value="XM_027349850.1"/>
</dbReference>
<keyword evidence="8" id="KW-0342">GTP-binding</keyword>
<sequence>MKTKCLNGQLYSNKSLFIQRNNDHNVRSFNYQWNKNQNNFGYRFLFGYCIIIISLFFLFILTSTNAQHLSSSSSSSLTCSNDQQSKSIALNAGFSADLRLGDHYLNHHHQNNKNNTLLSSKSEKLPIIIGYLANFYGRHSFSRQGIVISGAISYAIDVINKNRSELLGGRQLKLLYNDTAAISINGTAAVIWQWRSGAVAFFGPEDTCEVEATIAAALNLPMISYKCVSSAVSNKAFFPTFARTHPPDVIVARSVLALLQYFQWQKFGIVWYNSFEKIAPVVSTLRSLAAENEFEVTVDYPFDDYECCVEQKQCCSKIWIDLVEKTYKHTRIYVFIGDPRLLTRFLLTLKSRGLLENGDYVVISVELDEHYVNNDLSYTFDQRNDLLEHEFKAIKEATRSLLIISRSYPPSPNYENFVNQVRKYNNLPPFCLRDSMFLKRHITHYAAYLFDAVMLYAEALSQVFKEGLTEYDGKKIVEKIIARRRYQSITGAWMNIDQNGDVQGNYTVLQPIAFDSINNQTTINETTKTKRSINENSRPPIRLRPVGMFEYDSTSKNAEKISFVPTHPIDWIRPGHVPLDEPPCGFDDSACDKSKEEKIREIITAILMAIFVATLIIIIITYRGWKYEQEIDGLLWKISRDDVSVVQKCKHITSSSSSSCDSIVTLSDDYIIREKDSTTNNSDALSSKEDYEISYRGVLVSFKVLKFNKKNSNNPFDYLTRENKMEMKWLKEMHHQNINVFIGATTHELFPHSVLLLSEYCAKGSLRDVLENEEIRLDEEFLSSLVHDIMCGLSYLHHSDLKCHGNLKSTNCLVTCRFVVKLHDFGLFSFRKEEPDPLIALYNKLWRPPETLRNPDVIGPEGDLYSFAVIVHEIAVRKGPFAIKLIEDDILFDELQKIVDEVKAGPTPDGQLRRPDTAITELHDDTIELMNLCWHEDPKVRPTIDALRIMVKNAQKFRPPPENLVENMVKMMEVYQNQLEDLVQKRTQQLDEEKRKTETLLYQMLPESVARQLITGETVIPETFEAVTIFFSDIVGFTKLSATSTPMEIVTFLNDLYCLFDSIVSHYNVYKVETIGDAYMVVSGLPIRYEHHYMEIALMALEILEAIKSFQIRHRQNQHLQLRIGIHSGPVVAGVVGTKMPRYCLFGDTVNTASRMESNGEALKIHMSPECRNLLESTKQFIIEERGYVTLKGKGQVKTYWLCGHVDGPQLRFDHSKFSYVDSPWIQKDHKSPITTIFQDITSTRKGSLVNHNEPNLSKFYKKNLGGGRNTSFSLLKSAHSSSCNTFHPKKENHLSPKTIKKNWPFRIFNHKSRSSSTNQPEIELQSNNSSFTDTTIKPKSPKFIIKSTSYNIIEAVNTKIFNDVHHHHSHSHHHHNHHDVIPIEHDNNTLHDQHERINQQEYLLHSDENIENEKDEIENEPLLSRKYRKLTDNKNTIRKSSLQEDDEDYDDTFDKGLNMMMINSSNNRENSEQKRPNGIVIYIDNVDNTDNVDDEVLNGGNLSTQQQQQQQQQKQMLNVYRNHNQINIPN</sequence>
<evidence type="ECO:0000256" key="16">
    <source>
        <dbReference type="SAM" id="Coils"/>
    </source>
</evidence>
<dbReference type="FunCoup" id="A0A6P6YLJ3">
    <property type="interactions" value="93"/>
</dbReference>
<dbReference type="Gene3D" id="1.10.510.10">
    <property type="entry name" value="Transferase(Phosphotransferase) domain 1"/>
    <property type="match status" value="1"/>
</dbReference>
<evidence type="ECO:0000256" key="8">
    <source>
        <dbReference type="ARBA" id="ARBA00023134"/>
    </source>
</evidence>
<keyword evidence="12 14" id="KW-0456">Lyase</keyword>
<keyword evidence="11" id="KW-0325">Glycoprotein</keyword>
<dbReference type="InterPro" id="IPR001054">
    <property type="entry name" value="A/G_cyclase"/>
</dbReference>
<name>A0A6P6YLJ3_DERPT</name>
<dbReference type="OrthoDB" id="1890790at2759"/>
<gene>
    <name evidence="21" type="primary">LOC113799245</name>
</gene>
<dbReference type="InterPro" id="IPR011009">
    <property type="entry name" value="Kinase-like_dom_sf"/>
</dbReference>
<dbReference type="GO" id="GO:0005525">
    <property type="term" value="F:GTP binding"/>
    <property type="evidence" value="ECO:0007669"/>
    <property type="project" value="UniProtKB-KW"/>
</dbReference>
<keyword evidence="5" id="KW-0732">Signal</keyword>
<dbReference type="Proteomes" id="UP000515146">
    <property type="component" value="Unplaced"/>
</dbReference>
<dbReference type="InterPro" id="IPR000719">
    <property type="entry name" value="Prot_kinase_dom"/>
</dbReference>
<keyword evidence="20" id="KW-1185">Reference proteome</keyword>
<comment type="catalytic activity">
    <reaction evidence="1 15">
        <text>GTP = 3',5'-cyclic GMP + diphosphate</text>
        <dbReference type="Rhea" id="RHEA:13665"/>
        <dbReference type="ChEBI" id="CHEBI:33019"/>
        <dbReference type="ChEBI" id="CHEBI:37565"/>
        <dbReference type="ChEBI" id="CHEBI:57746"/>
        <dbReference type="EC" id="4.6.1.2"/>
    </reaction>
</comment>
<dbReference type="Pfam" id="PF00069">
    <property type="entry name" value="Pkinase"/>
    <property type="match status" value="1"/>
</dbReference>
<evidence type="ECO:0000313" key="21">
    <source>
        <dbReference type="RefSeq" id="XP_027205651.1"/>
    </source>
</evidence>
<dbReference type="OMA" id="PTDEPMC"/>
<evidence type="ECO:0000256" key="3">
    <source>
        <dbReference type="ARBA" id="ARBA00012202"/>
    </source>
</evidence>
<dbReference type="CDD" id="cd06370">
    <property type="entry name" value="PBP1_SAP_GC-like"/>
    <property type="match status" value="1"/>
</dbReference>
<evidence type="ECO:0000256" key="6">
    <source>
        <dbReference type="ARBA" id="ARBA00022741"/>
    </source>
</evidence>
<feature type="transmembrane region" description="Helical" evidence="17">
    <location>
        <begin position="602"/>
        <end position="625"/>
    </location>
</feature>
<reference evidence="21" key="1">
    <citation type="submission" date="2025-08" db="UniProtKB">
        <authorList>
            <consortium name="RefSeq"/>
        </authorList>
    </citation>
    <scope>IDENTIFICATION</scope>
    <source>
        <strain evidence="21">Airmid</strain>
    </source>
</reference>
<organism evidence="20 21">
    <name type="scientific">Dermatophagoides pteronyssinus</name>
    <name type="common">European house dust mite</name>
    <dbReference type="NCBI Taxonomy" id="6956"/>
    <lineage>
        <taxon>Eukaryota</taxon>
        <taxon>Metazoa</taxon>
        <taxon>Ecdysozoa</taxon>
        <taxon>Arthropoda</taxon>
        <taxon>Chelicerata</taxon>
        <taxon>Arachnida</taxon>
        <taxon>Acari</taxon>
        <taxon>Acariformes</taxon>
        <taxon>Sarcoptiformes</taxon>
        <taxon>Astigmata</taxon>
        <taxon>Psoroptidia</taxon>
        <taxon>Analgoidea</taxon>
        <taxon>Pyroglyphidae</taxon>
        <taxon>Dermatophagoidinae</taxon>
        <taxon>Dermatophagoides</taxon>
    </lineage>
</organism>
<dbReference type="GO" id="GO:0004016">
    <property type="term" value="F:adenylate cyclase activity"/>
    <property type="evidence" value="ECO:0007669"/>
    <property type="project" value="TreeGrafter"/>
</dbReference>
<evidence type="ECO:0000256" key="4">
    <source>
        <dbReference type="ARBA" id="ARBA00022692"/>
    </source>
</evidence>
<keyword evidence="16" id="KW-0175">Coiled coil</keyword>
<dbReference type="PANTHER" id="PTHR11920">
    <property type="entry name" value="GUANYLYL CYCLASE"/>
    <property type="match status" value="1"/>
</dbReference>
<dbReference type="GO" id="GO:0035556">
    <property type="term" value="P:intracellular signal transduction"/>
    <property type="evidence" value="ECO:0007669"/>
    <property type="project" value="InterPro"/>
</dbReference>
<keyword evidence="10" id="KW-0675">Receptor</keyword>
<keyword evidence="9 17" id="KW-0472">Membrane</keyword>
<dbReference type="InterPro" id="IPR050401">
    <property type="entry name" value="Cyclic_nucleotide_synthase"/>
</dbReference>
<feature type="domain" description="Protein kinase" evidence="18">
    <location>
        <begin position="670"/>
        <end position="958"/>
    </location>
</feature>
<feature type="coiled-coil region" evidence="16">
    <location>
        <begin position="965"/>
        <end position="996"/>
    </location>
</feature>
<dbReference type="PROSITE" id="PS50125">
    <property type="entry name" value="GUANYLATE_CYCLASE_2"/>
    <property type="match status" value="1"/>
</dbReference>
<evidence type="ECO:0000256" key="17">
    <source>
        <dbReference type="SAM" id="Phobius"/>
    </source>
</evidence>
<dbReference type="GO" id="GO:0004672">
    <property type="term" value="F:protein kinase activity"/>
    <property type="evidence" value="ECO:0007669"/>
    <property type="project" value="InterPro"/>
</dbReference>
<dbReference type="SMART" id="SM00044">
    <property type="entry name" value="CYCc"/>
    <property type="match status" value="1"/>
</dbReference>
<keyword evidence="7 17" id="KW-1133">Transmembrane helix</keyword>
<dbReference type="InterPro" id="IPR018297">
    <property type="entry name" value="A/G_cyclase_CS"/>
</dbReference>
<dbReference type="InterPro" id="IPR001828">
    <property type="entry name" value="ANF_lig-bd_rcpt"/>
</dbReference>
<keyword evidence="4 17" id="KW-0812">Transmembrane</keyword>